<dbReference type="EC" id="2.1.1.178" evidence="6"/>
<feature type="domain" description="SAM-dependent MTase RsmB/NOP-type" evidence="5">
    <location>
        <begin position="1"/>
        <end position="105"/>
    </location>
</feature>
<organism evidence="6">
    <name type="scientific">uncultured organism</name>
    <dbReference type="NCBI Taxonomy" id="155900"/>
    <lineage>
        <taxon>unclassified sequences</taxon>
        <taxon>environmental samples</taxon>
    </lineage>
</organism>
<dbReference type="Gene3D" id="3.40.50.150">
    <property type="entry name" value="Vaccinia Virus protein VP39"/>
    <property type="match status" value="1"/>
</dbReference>
<keyword evidence="4" id="KW-0694">RNA-binding</keyword>
<evidence type="ECO:0000256" key="3">
    <source>
        <dbReference type="ARBA" id="ARBA00022691"/>
    </source>
</evidence>
<dbReference type="EMBL" id="MN079269">
    <property type="protein sequence ID" value="QEA07519.1"/>
    <property type="molecule type" value="Genomic_DNA"/>
</dbReference>
<dbReference type="InterPro" id="IPR029063">
    <property type="entry name" value="SAM-dependent_MTases_sf"/>
</dbReference>
<dbReference type="GO" id="GO:0001510">
    <property type="term" value="P:RNA methylation"/>
    <property type="evidence" value="ECO:0007669"/>
    <property type="project" value="InterPro"/>
</dbReference>
<dbReference type="InterPro" id="IPR049560">
    <property type="entry name" value="MeTrfase_RsmB-F_NOP2_cat"/>
</dbReference>
<dbReference type="GO" id="GO:0003723">
    <property type="term" value="F:RNA binding"/>
    <property type="evidence" value="ECO:0007669"/>
    <property type="project" value="UniProtKB-KW"/>
</dbReference>
<dbReference type="InterPro" id="IPR023267">
    <property type="entry name" value="RCMT"/>
</dbReference>
<evidence type="ECO:0000256" key="4">
    <source>
        <dbReference type="ARBA" id="ARBA00022884"/>
    </source>
</evidence>
<dbReference type="PROSITE" id="PS51686">
    <property type="entry name" value="SAM_MT_RSMB_NOP"/>
    <property type="match status" value="1"/>
</dbReference>
<dbReference type="PANTHER" id="PTHR22808">
    <property type="entry name" value="NCL1 YEAST -RELATED NOL1/NOP2/FMU SUN DOMAIN-CONTAINING"/>
    <property type="match status" value="1"/>
</dbReference>
<evidence type="ECO:0000256" key="1">
    <source>
        <dbReference type="ARBA" id="ARBA00022603"/>
    </source>
</evidence>
<dbReference type="GO" id="GO:0008173">
    <property type="term" value="F:RNA methyltransferase activity"/>
    <property type="evidence" value="ECO:0007669"/>
    <property type="project" value="InterPro"/>
</dbReference>
<dbReference type="AlphaFoldDB" id="A0A5B8RER0"/>
<keyword evidence="3" id="KW-0949">S-adenosyl-L-methionine</keyword>
<evidence type="ECO:0000259" key="5">
    <source>
        <dbReference type="PROSITE" id="PS51686"/>
    </source>
</evidence>
<evidence type="ECO:0000313" key="6">
    <source>
        <dbReference type="EMBL" id="QEA07519.1"/>
    </source>
</evidence>
<keyword evidence="1 6" id="KW-0489">Methyltransferase</keyword>
<keyword evidence="2 6" id="KW-0808">Transferase</keyword>
<name>A0A5B8RER0_9ZZZZ</name>
<dbReference type="Pfam" id="PF01189">
    <property type="entry name" value="Methyltr_RsmB-F"/>
    <property type="match status" value="1"/>
</dbReference>
<dbReference type="InterPro" id="IPR001678">
    <property type="entry name" value="MeTrfase_RsmB-F_NOP2_dom"/>
</dbReference>
<dbReference type="PRINTS" id="PR02008">
    <property type="entry name" value="RCMTFAMILY"/>
</dbReference>
<protein>
    <submittedName>
        <fullName evidence="6">Ribosomal RNA small subunit methyltransferase F</fullName>
        <ecNumber evidence="6">2.1.1.178</ecNumber>
    </submittedName>
</protein>
<accession>A0A5B8RER0</accession>
<gene>
    <name evidence="6" type="primary">rsmF_2</name>
    <name evidence="6" type="ORF">KBTEX_03875</name>
</gene>
<evidence type="ECO:0000256" key="2">
    <source>
        <dbReference type="ARBA" id="ARBA00022679"/>
    </source>
</evidence>
<dbReference type="SUPFAM" id="SSF53335">
    <property type="entry name" value="S-adenosyl-L-methionine-dependent methyltransferases"/>
    <property type="match status" value="1"/>
</dbReference>
<sequence>MRERLAARQRRLLARAVRLARVGGRIVYSTCTVAPEENEAVVDAVLRAFPGQLAVRPARLPGFECSPGVTEWAGAGFDPSLAGAARVWPHQNDTGGFFAAVLEKVDGPEPDGALISPEGADDAALDALGRTFGLGGNAFDGVITHRGGGRYLSAVSADHRLPPGLATQTTGLPVLGTQARPPKPTTAFALAWAPAAQANILDVDEEGLAEYIARRPLYLDRVELPEAPYVLVRHGGHGIGVAHVRGRQADGRVAFASLHPKAWAGR</sequence>
<proteinExistence type="predicted"/>
<reference evidence="6" key="1">
    <citation type="submission" date="2019-06" db="EMBL/GenBank/DDBJ databases">
        <authorList>
            <person name="Murdoch R.W."/>
            <person name="Fathepure B."/>
        </authorList>
    </citation>
    <scope>NUCLEOTIDE SEQUENCE</scope>
</reference>